<keyword evidence="6 8" id="KW-1133">Transmembrane helix</keyword>
<evidence type="ECO:0000256" key="8">
    <source>
        <dbReference type="SAM" id="Phobius"/>
    </source>
</evidence>
<feature type="transmembrane region" description="Helical" evidence="8">
    <location>
        <begin position="6"/>
        <end position="25"/>
    </location>
</feature>
<dbReference type="InterPro" id="IPR051201">
    <property type="entry name" value="Chloro_Bact_Ser_Proteases"/>
</dbReference>
<keyword evidence="7 8" id="KW-0472">Membrane</keyword>
<evidence type="ECO:0000256" key="5">
    <source>
        <dbReference type="ARBA" id="ARBA00022801"/>
    </source>
</evidence>
<dbReference type="PANTHER" id="PTHR43343">
    <property type="entry name" value="PEPTIDASE S12"/>
    <property type="match status" value="1"/>
</dbReference>
<evidence type="ECO:0000313" key="9">
    <source>
        <dbReference type="EMBL" id="GAA1937263.1"/>
    </source>
</evidence>
<evidence type="ECO:0000256" key="1">
    <source>
        <dbReference type="ARBA" id="ARBA00004141"/>
    </source>
</evidence>
<dbReference type="Pfam" id="PF02674">
    <property type="entry name" value="Colicin_V"/>
    <property type="match status" value="1"/>
</dbReference>
<dbReference type="Gene3D" id="2.40.10.10">
    <property type="entry name" value="Trypsin-like serine proteases"/>
    <property type="match status" value="2"/>
</dbReference>
<keyword evidence="10" id="KW-1185">Reference proteome</keyword>
<evidence type="ECO:0000313" key="10">
    <source>
        <dbReference type="Proteomes" id="UP001501343"/>
    </source>
</evidence>
<dbReference type="SUPFAM" id="SSF50494">
    <property type="entry name" value="Trypsin-like serine proteases"/>
    <property type="match status" value="1"/>
</dbReference>
<keyword evidence="3 9" id="KW-0645">Protease</keyword>
<dbReference type="InterPro" id="IPR003825">
    <property type="entry name" value="Colicin-V_CvpA"/>
</dbReference>
<comment type="subcellular location">
    <subcellularLocation>
        <location evidence="1">Membrane</location>
        <topology evidence="1">Multi-pass membrane protein</topology>
    </subcellularLocation>
</comment>
<name>A0ABP5BBZ6_9MICO</name>
<feature type="transmembrane region" description="Helical" evidence="8">
    <location>
        <begin position="96"/>
        <end position="120"/>
    </location>
</feature>
<dbReference type="GO" id="GO:0008233">
    <property type="term" value="F:peptidase activity"/>
    <property type="evidence" value="ECO:0007669"/>
    <property type="project" value="UniProtKB-KW"/>
</dbReference>
<dbReference type="InterPro" id="IPR009003">
    <property type="entry name" value="Peptidase_S1_PA"/>
</dbReference>
<keyword evidence="5" id="KW-0378">Hydrolase</keyword>
<comment type="caution">
    <text evidence="9">The sequence shown here is derived from an EMBL/GenBank/DDBJ whole genome shotgun (WGS) entry which is preliminary data.</text>
</comment>
<dbReference type="EMBL" id="BAAAOF010000007">
    <property type="protein sequence ID" value="GAA1937263.1"/>
    <property type="molecule type" value="Genomic_DNA"/>
</dbReference>
<dbReference type="Pfam" id="PF13365">
    <property type="entry name" value="Trypsin_2"/>
    <property type="match status" value="1"/>
</dbReference>
<gene>
    <name evidence="9" type="ORF">GCM10009775_31580</name>
</gene>
<organism evidence="9 10">
    <name type="scientific">Microbacterium aoyamense</name>
    <dbReference type="NCBI Taxonomy" id="344166"/>
    <lineage>
        <taxon>Bacteria</taxon>
        <taxon>Bacillati</taxon>
        <taxon>Actinomycetota</taxon>
        <taxon>Actinomycetes</taxon>
        <taxon>Micrococcales</taxon>
        <taxon>Microbacteriaceae</taxon>
        <taxon>Microbacterium</taxon>
    </lineage>
</organism>
<dbReference type="InterPro" id="IPR001940">
    <property type="entry name" value="Peptidase_S1C"/>
</dbReference>
<accession>A0ABP5BBZ6</accession>
<keyword evidence="4 8" id="KW-0812">Transmembrane</keyword>
<evidence type="ECO:0000256" key="3">
    <source>
        <dbReference type="ARBA" id="ARBA00022670"/>
    </source>
</evidence>
<dbReference type="InterPro" id="IPR047680">
    <property type="entry name" value="MarP-like"/>
</dbReference>
<feature type="transmembrane region" description="Helical" evidence="8">
    <location>
        <begin position="60"/>
        <end position="84"/>
    </location>
</feature>
<feature type="transmembrane region" description="Helical" evidence="8">
    <location>
        <begin position="32"/>
        <end position="54"/>
    </location>
</feature>
<proteinExistence type="inferred from homology"/>
<evidence type="ECO:0000256" key="7">
    <source>
        <dbReference type="ARBA" id="ARBA00023136"/>
    </source>
</evidence>
<dbReference type="InterPro" id="IPR043504">
    <property type="entry name" value="Peptidase_S1_PA_chymotrypsin"/>
</dbReference>
<sequence length="391" mass="38930">MLIVDVLVIVILVLALVSGLARGFFASIGTLLGLVAGGAAAFWLTPLVSAWVPSPGWRTVAVLVTVGGLLAVGAAIGTAIGSALRGGAEKLRLGVVDRLVGGVAGVVIAALSIVLVAPAVTAIGMPGVSSAVASSRVIQTIDVFTPPFVDSALAELRSTVLDDGLPQLGDLLAPDTSVEPAPPVVLDDPALQTAGASVARVSGTAFSCGRSFTGSGFVVSADRIVTNAHVVAGVETPVVELPGLGAREGRIVYFDPEDDLAVIAVDDLGVAPLAVAPTLAPGAAAVALGYPLGGPFTSSPATVLSVATVPVEDVYGDRQVLREVYSLQASVRPGNSGGPLVTADGRVAGVVFARAIDDAARGYAMTTAELAPVADRAPSLSEPVSSGPCVD</sequence>
<dbReference type="PRINTS" id="PR00834">
    <property type="entry name" value="PROTEASES2C"/>
</dbReference>
<dbReference type="PANTHER" id="PTHR43343:SF3">
    <property type="entry name" value="PROTEASE DO-LIKE 8, CHLOROPLASTIC"/>
    <property type="match status" value="1"/>
</dbReference>
<dbReference type="GO" id="GO:0006508">
    <property type="term" value="P:proteolysis"/>
    <property type="evidence" value="ECO:0007669"/>
    <property type="project" value="UniProtKB-KW"/>
</dbReference>
<dbReference type="NCBIfam" id="NF033740">
    <property type="entry name" value="MarP_fam_protase"/>
    <property type="match status" value="1"/>
</dbReference>
<dbReference type="Proteomes" id="UP001501343">
    <property type="component" value="Unassembled WGS sequence"/>
</dbReference>
<evidence type="ECO:0000256" key="2">
    <source>
        <dbReference type="ARBA" id="ARBA00010541"/>
    </source>
</evidence>
<evidence type="ECO:0000256" key="6">
    <source>
        <dbReference type="ARBA" id="ARBA00022989"/>
    </source>
</evidence>
<comment type="similarity">
    <text evidence="2">Belongs to the peptidase S1C family.</text>
</comment>
<dbReference type="RefSeq" id="WP_248152619.1">
    <property type="nucleotide sequence ID" value="NZ_BAAAOF010000007.1"/>
</dbReference>
<evidence type="ECO:0000256" key="4">
    <source>
        <dbReference type="ARBA" id="ARBA00022692"/>
    </source>
</evidence>
<protein>
    <submittedName>
        <fullName evidence="9">MarP family serine protease</fullName>
    </submittedName>
</protein>
<reference evidence="10" key="1">
    <citation type="journal article" date="2019" name="Int. J. Syst. Evol. Microbiol.">
        <title>The Global Catalogue of Microorganisms (GCM) 10K type strain sequencing project: providing services to taxonomists for standard genome sequencing and annotation.</title>
        <authorList>
            <consortium name="The Broad Institute Genomics Platform"/>
            <consortium name="The Broad Institute Genome Sequencing Center for Infectious Disease"/>
            <person name="Wu L."/>
            <person name="Ma J."/>
        </authorList>
    </citation>
    <scope>NUCLEOTIDE SEQUENCE [LARGE SCALE GENOMIC DNA]</scope>
    <source>
        <strain evidence="10">JCM 14900</strain>
    </source>
</reference>